<evidence type="ECO:0000256" key="2">
    <source>
        <dbReference type="ARBA" id="ARBA00018339"/>
    </source>
</evidence>
<evidence type="ECO:0000256" key="4">
    <source>
        <dbReference type="ARBA" id="ARBA00023242"/>
    </source>
</evidence>
<dbReference type="GO" id="GO:0008097">
    <property type="term" value="F:5S rRNA binding"/>
    <property type="evidence" value="ECO:0007669"/>
    <property type="project" value="TreeGrafter"/>
</dbReference>
<dbReference type="PANTHER" id="PTHR14211">
    <property type="entry name" value="GLIOMA SUPPRESSOR CANDIDATE REGION GENE 2"/>
    <property type="match status" value="1"/>
</dbReference>
<dbReference type="GO" id="GO:0006364">
    <property type="term" value="P:rRNA processing"/>
    <property type="evidence" value="ECO:0007669"/>
    <property type="project" value="TreeGrafter"/>
</dbReference>
<reference evidence="6" key="1">
    <citation type="submission" date="2020-07" db="EMBL/GenBank/DDBJ databases">
        <title>Multicomponent nature underlies the extraordinary mechanical properties of spider dragline silk.</title>
        <authorList>
            <person name="Kono N."/>
            <person name="Nakamura H."/>
            <person name="Mori M."/>
            <person name="Yoshida Y."/>
            <person name="Ohtoshi R."/>
            <person name="Malay A.D."/>
            <person name="Moran D.A.P."/>
            <person name="Tomita M."/>
            <person name="Numata K."/>
            <person name="Arakawa K."/>
        </authorList>
    </citation>
    <scope>NUCLEOTIDE SEQUENCE</scope>
</reference>
<keyword evidence="7" id="KW-1185">Reference proteome</keyword>
<dbReference type="GO" id="GO:0000027">
    <property type="term" value="P:ribosomal large subunit assembly"/>
    <property type="evidence" value="ECO:0007669"/>
    <property type="project" value="UniProtKB-UniRule"/>
</dbReference>
<gene>
    <name evidence="6" type="primary">Nop53</name>
    <name evidence="6" type="ORF">TNCT_516261</name>
</gene>
<keyword evidence="4 5" id="KW-0539">Nucleus</keyword>
<dbReference type="GO" id="GO:0005730">
    <property type="term" value="C:nucleolus"/>
    <property type="evidence" value="ECO:0007669"/>
    <property type="project" value="UniProtKB-SubCell"/>
</dbReference>
<protein>
    <recommendedName>
        <fullName evidence="2 5">Ribosome biogenesis protein NOP53</fullName>
    </recommendedName>
</protein>
<sequence>MAPSKKPHGSRNKKKNWNKNCDISYIEDFLEEKRFEERIGGPVSEKTNEQLYFIQKEAATKAEHKLKTKKLRCFQNIGSYSKVPPPVKPCGVPYSKKIKNYSTKVVKRENENICLALQKPKKVSTKLVQKGDRYCAEIKDIWAEEESVDPEVEDLINFRDVYTCKKTPNVPSHRYQKPSLLPSVEVPHSGASYNPDYYDHQELLRQAVKVEEAKQKEELHLKRVLTDMFPTKKEAPTEESILQEMSQGLFEEDEEEENETGSTLISYNPPVSFENRITRARKKRREELKEEERLRLQKKLQKKRMSEIFRIKSIKREIKEKDALTQKKIERKIQRKADKLYKPNVLSRYKYVAPDLEVKLTEELCGSMRTLKPEGNLLEDRYKSLQRRNLLETRIRQKMKRKYKPKIQVIRSHRNFE</sequence>
<dbReference type="AlphaFoldDB" id="A0A8X6LLC1"/>
<dbReference type="Proteomes" id="UP000887116">
    <property type="component" value="Unassembled WGS sequence"/>
</dbReference>
<name>A0A8X6LLC1_TRICU</name>
<dbReference type="GO" id="GO:0005654">
    <property type="term" value="C:nucleoplasm"/>
    <property type="evidence" value="ECO:0007669"/>
    <property type="project" value="UniProtKB-SubCell"/>
</dbReference>
<evidence type="ECO:0000256" key="1">
    <source>
        <dbReference type="ARBA" id="ARBA00008838"/>
    </source>
</evidence>
<dbReference type="OrthoDB" id="5072at2759"/>
<organism evidence="6 7">
    <name type="scientific">Trichonephila clavata</name>
    <name type="common">Joro spider</name>
    <name type="synonym">Nephila clavata</name>
    <dbReference type="NCBI Taxonomy" id="2740835"/>
    <lineage>
        <taxon>Eukaryota</taxon>
        <taxon>Metazoa</taxon>
        <taxon>Ecdysozoa</taxon>
        <taxon>Arthropoda</taxon>
        <taxon>Chelicerata</taxon>
        <taxon>Arachnida</taxon>
        <taxon>Araneae</taxon>
        <taxon>Araneomorphae</taxon>
        <taxon>Entelegynae</taxon>
        <taxon>Araneoidea</taxon>
        <taxon>Nephilidae</taxon>
        <taxon>Trichonephila</taxon>
    </lineage>
</organism>
<comment type="subcellular location">
    <subcellularLocation>
        <location evidence="5">Nucleus</location>
        <location evidence="5">Nucleolus</location>
    </subcellularLocation>
    <subcellularLocation>
        <location evidence="5">Nucleus</location>
        <location evidence="5">Nucleoplasm</location>
    </subcellularLocation>
</comment>
<dbReference type="InterPro" id="IPR011687">
    <property type="entry name" value="Nop53/GLTSCR2"/>
</dbReference>
<evidence type="ECO:0000256" key="5">
    <source>
        <dbReference type="PIRNR" id="PIRNR017302"/>
    </source>
</evidence>
<proteinExistence type="inferred from homology"/>
<comment type="function">
    <text evidence="5">May play a role in ribosome biogenesis.</text>
</comment>
<dbReference type="EMBL" id="BMAO01026800">
    <property type="protein sequence ID" value="GFR12567.1"/>
    <property type="molecule type" value="Genomic_DNA"/>
</dbReference>
<evidence type="ECO:0000313" key="6">
    <source>
        <dbReference type="EMBL" id="GFR12567.1"/>
    </source>
</evidence>
<dbReference type="PANTHER" id="PTHR14211:SF7">
    <property type="entry name" value="RIBOSOME BIOGENESIS PROTEIN NOP53"/>
    <property type="match status" value="1"/>
</dbReference>
<dbReference type="PIRSF" id="PIRSF017302">
    <property type="entry name" value="Gltscr2"/>
    <property type="match status" value="1"/>
</dbReference>
<evidence type="ECO:0000313" key="7">
    <source>
        <dbReference type="Proteomes" id="UP000887116"/>
    </source>
</evidence>
<accession>A0A8X6LLC1</accession>
<keyword evidence="3 5" id="KW-0690">Ribosome biogenesis</keyword>
<comment type="caution">
    <text evidence="6">The sequence shown here is derived from an EMBL/GenBank/DDBJ whole genome shotgun (WGS) entry which is preliminary data.</text>
</comment>
<evidence type="ECO:0000256" key="3">
    <source>
        <dbReference type="ARBA" id="ARBA00022517"/>
    </source>
</evidence>
<comment type="similarity">
    <text evidence="1 5">Belongs to the NOP53 family.</text>
</comment>
<dbReference type="Pfam" id="PF07767">
    <property type="entry name" value="Nop53"/>
    <property type="match status" value="1"/>
</dbReference>